<dbReference type="InterPro" id="IPR051848">
    <property type="entry name" value="PGIP"/>
</dbReference>
<protein>
    <submittedName>
        <fullName evidence="7">Polygalacturonase inhibiting protein</fullName>
    </submittedName>
</protein>
<dbReference type="STRING" id="2094558.A0A314YW47"/>
<evidence type="ECO:0000256" key="2">
    <source>
        <dbReference type="ARBA" id="ARBA00022614"/>
    </source>
</evidence>
<reference evidence="7 8" key="1">
    <citation type="submission" date="2018-02" db="EMBL/GenBank/DDBJ databases">
        <title>Draft genome of wild Prunus yedoensis var. nudiflora.</title>
        <authorList>
            <person name="Baek S."/>
            <person name="Kim J.-H."/>
            <person name="Choi K."/>
            <person name="Kim G.-B."/>
            <person name="Cho A."/>
            <person name="Jang H."/>
            <person name="Shin C.-H."/>
            <person name="Yu H.-J."/>
            <person name="Mun J.-H."/>
        </authorList>
    </citation>
    <scope>NUCLEOTIDE SEQUENCE [LARGE SCALE GENOMIC DNA]</scope>
    <source>
        <strain evidence="8">cv. Jeju island</strain>
        <tissue evidence="7">Leaf</tissue>
    </source>
</reference>
<gene>
    <name evidence="7" type="ORF">Pyn_29993</name>
</gene>
<feature type="domain" description="Leucine-rich repeat-containing N-terminal plant-type" evidence="6">
    <location>
        <begin position="29"/>
        <end position="66"/>
    </location>
</feature>
<organism evidence="7 8">
    <name type="scientific">Prunus yedoensis var. nudiflora</name>
    <dbReference type="NCBI Taxonomy" id="2094558"/>
    <lineage>
        <taxon>Eukaryota</taxon>
        <taxon>Viridiplantae</taxon>
        <taxon>Streptophyta</taxon>
        <taxon>Embryophyta</taxon>
        <taxon>Tracheophyta</taxon>
        <taxon>Spermatophyta</taxon>
        <taxon>Magnoliopsida</taxon>
        <taxon>eudicotyledons</taxon>
        <taxon>Gunneridae</taxon>
        <taxon>Pentapetalae</taxon>
        <taxon>rosids</taxon>
        <taxon>fabids</taxon>
        <taxon>Rosales</taxon>
        <taxon>Rosaceae</taxon>
        <taxon>Amygdaloideae</taxon>
        <taxon>Amygdaleae</taxon>
        <taxon>Prunus</taxon>
    </lineage>
</organism>
<evidence type="ECO:0000256" key="1">
    <source>
        <dbReference type="ARBA" id="ARBA00004196"/>
    </source>
</evidence>
<dbReference type="Proteomes" id="UP000250321">
    <property type="component" value="Unassembled WGS sequence"/>
</dbReference>
<evidence type="ECO:0000256" key="4">
    <source>
        <dbReference type="ARBA" id="ARBA00038043"/>
    </source>
</evidence>
<dbReference type="InterPro" id="IPR013210">
    <property type="entry name" value="LRR_N_plant-typ"/>
</dbReference>
<comment type="similarity">
    <text evidence="4">Belongs to the polygalacturonase-inhibiting protein family.</text>
</comment>
<evidence type="ECO:0000256" key="5">
    <source>
        <dbReference type="SAM" id="SignalP"/>
    </source>
</evidence>
<comment type="subcellular location">
    <subcellularLocation>
        <location evidence="1">Cell envelope</location>
    </subcellularLocation>
</comment>
<comment type="caution">
    <text evidence="7">The sequence shown here is derived from an EMBL/GenBank/DDBJ whole genome shotgun (WGS) entry which is preliminary data.</text>
</comment>
<feature type="chain" id="PRO_5016443431" evidence="5">
    <location>
        <begin position="25"/>
        <end position="330"/>
    </location>
</feature>
<dbReference type="Gene3D" id="3.80.10.10">
    <property type="entry name" value="Ribonuclease Inhibitor"/>
    <property type="match status" value="1"/>
</dbReference>
<keyword evidence="3" id="KW-0677">Repeat</keyword>
<accession>A0A314YW47</accession>
<dbReference type="AlphaFoldDB" id="A0A314YW47"/>
<sequence length="330" mass="36562">MDLKLSTLLCLTLLFSTILNPALSELCNPEDKKVLLQIKKAFNDPYVLTSWKPETDCCDWYCVTCDSTTNRINSLTIFAGQVSGQIPTQVGDLPYLETLEFHKQPNLTGPIQPSIAKLKSLKELRLSWTNISGSVPDFLSQLKNLTFVDLSFSNLTGSIPSSLSQLPNLNALRLDRNKLTGHIPKSFGEFHGSVPDLYLSHNQLSGNIPTSLAKLDFNRIDFSRNKLEGDASMIFGLNKTTQIVDLSRNLLEFNLSKVEFSKSLISLDLNHNMITGGIPVGLTQVDLQFLNVSYNRLCGQIPVGGKLQSFDSSTYFHNRCLCGAPLPSCK</sequence>
<dbReference type="PANTHER" id="PTHR48059">
    <property type="entry name" value="POLYGALACTURONASE INHIBITOR 1"/>
    <property type="match status" value="1"/>
</dbReference>
<dbReference type="FunFam" id="3.80.10.10:FF:000348">
    <property type="entry name" value="Polygalacturonase inhibitor 1"/>
    <property type="match status" value="1"/>
</dbReference>
<evidence type="ECO:0000313" key="7">
    <source>
        <dbReference type="EMBL" id="PQQ10387.1"/>
    </source>
</evidence>
<feature type="signal peptide" evidence="5">
    <location>
        <begin position="1"/>
        <end position="24"/>
    </location>
</feature>
<dbReference type="EMBL" id="PJQY01000517">
    <property type="protein sequence ID" value="PQQ10387.1"/>
    <property type="molecule type" value="Genomic_DNA"/>
</dbReference>
<dbReference type="PANTHER" id="PTHR48059:SF4">
    <property type="entry name" value="POLYGALACTURONASE INHIBITOR 1-RELATED"/>
    <property type="match status" value="1"/>
</dbReference>
<keyword evidence="8" id="KW-1185">Reference proteome</keyword>
<evidence type="ECO:0000313" key="8">
    <source>
        <dbReference type="Proteomes" id="UP000250321"/>
    </source>
</evidence>
<keyword evidence="2" id="KW-0433">Leucine-rich repeat</keyword>
<proteinExistence type="inferred from homology"/>
<dbReference type="OrthoDB" id="676979at2759"/>
<evidence type="ECO:0000256" key="3">
    <source>
        <dbReference type="ARBA" id="ARBA00022737"/>
    </source>
</evidence>
<dbReference type="InterPro" id="IPR001611">
    <property type="entry name" value="Leu-rich_rpt"/>
</dbReference>
<dbReference type="SUPFAM" id="SSF52058">
    <property type="entry name" value="L domain-like"/>
    <property type="match status" value="1"/>
</dbReference>
<dbReference type="Pfam" id="PF00560">
    <property type="entry name" value="LRR_1"/>
    <property type="match status" value="5"/>
</dbReference>
<name>A0A314YW47_PRUYE</name>
<dbReference type="InterPro" id="IPR032675">
    <property type="entry name" value="LRR_dom_sf"/>
</dbReference>
<evidence type="ECO:0000259" key="6">
    <source>
        <dbReference type="Pfam" id="PF08263"/>
    </source>
</evidence>
<keyword evidence="5" id="KW-0732">Signal</keyword>
<dbReference type="Pfam" id="PF08263">
    <property type="entry name" value="LRRNT_2"/>
    <property type="match status" value="1"/>
</dbReference>